<keyword evidence="2" id="KW-0812">Transmembrane</keyword>
<dbReference type="NCBIfam" id="NF041881">
    <property type="entry name" value="PTPDL_fam"/>
    <property type="match status" value="1"/>
</dbReference>
<protein>
    <submittedName>
        <fullName evidence="4">Uncharacterized protein</fullName>
    </submittedName>
</protein>
<dbReference type="RefSeq" id="WP_164363442.1">
    <property type="nucleotide sequence ID" value="NZ_CP066776.1"/>
</dbReference>
<gene>
    <name evidence="4" type="ORF">G3M56_008800</name>
</gene>
<proteinExistence type="predicted"/>
<keyword evidence="3" id="KW-0732">Signal</keyword>
<organism evidence="4 5">
    <name type="scientific">Sulfuriroseicoccus oceanibius</name>
    <dbReference type="NCBI Taxonomy" id="2707525"/>
    <lineage>
        <taxon>Bacteria</taxon>
        <taxon>Pseudomonadati</taxon>
        <taxon>Verrucomicrobiota</taxon>
        <taxon>Verrucomicrobiia</taxon>
        <taxon>Verrucomicrobiales</taxon>
        <taxon>Verrucomicrobiaceae</taxon>
        <taxon>Sulfuriroseicoccus</taxon>
    </lineage>
</organism>
<feature type="signal peptide" evidence="3">
    <location>
        <begin position="1"/>
        <end position="26"/>
    </location>
</feature>
<feature type="compositionally biased region" description="Acidic residues" evidence="1">
    <location>
        <begin position="387"/>
        <end position="402"/>
    </location>
</feature>
<dbReference type="AlphaFoldDB" id="A0A6B3L788"/>
<accession>A0A6B3L788</accession>
<keyword evidence="5" id="KW-1185">Reference proteome</keyword>
<sequence length="449" mass="50551">MTRNIFKKQIPLAASAVILMLGSAWADTVILNDGTKYEGNVLSETDEKVVIQVRVGGILDEKHIPASEVQGVVMQTPEQKMWEKSKVTLPTPDLRGVAYYDELIDEKLKPFIAEFPTGVHIREAKLQLETLEGEKEKVQQGGVKIDGLWLSPEEYEQRKYWIDAEKELLEMRNHADEGNIVSALRTFDALENEYPESGAFAQALTEVRPVLERYDRELRAEIDRGLTLDDRVRAATGSLSGAEKRVTEATIRRKAELAEKRTEREKKQDVKWLTPNEYDNRMLGDIRKTVKSELERVIELNPAVIEERAELLQRIEKTLYEGRLDTAASLMERHEAKLDDSEYLEELAKLEERLRNEQASREEAEVVMEVDKESIAKAASEAVEAEKDAEEAAAAEAEEEVQEVSGWGDADAPKEGEEGGFSMVTVGIVVLLLVLAGAVFANIKKKNED</sequence>
<name>A0A6B3L788_9BACT</name>
<feature type="chain" id="PRO_5035146891" evidence="3">
    <location>
        <begin position="27"/>
        <end position="449"/>
    </location>
</feature>
<feature type="region of interest" description="Disordered" evidence="1">
    <location>
        <begin position="383"/>
        <end position="418"/>
    </location>
</feature>
<dbReference type="EMBL" id="CP066776">
    <property type="protein sequence ID" value="QQL43992.1"/>
    <property type="molecule type" value="Genomic_DNA"/>
</dbReference>
<keyword evidence="2" id="KW-1133">Transmembrane helix</keyword>
<evidence type="ECO:0000313" key="5">
    <source>
        <dbReference type="Proteomes" id="UP000475117"/>
    </source>
</evidence>
<evidence type="ECO:0000313" key="4">
    <source>
        <dbReference type="EMBL" id="QQL43992.1"/>
    </source>
</evidence>
<reference evidence="4 5" key="1">
    <citation type="submission" date="2020-12" db="EMBL/GenBank/DDBJ databases">
        <title>Sulforoseuscoccus oceanibium gen. nov., sp. nov., a representative of the phylum Verrucomicrobia with special cytoplasmic membrane, and proposal of Sulforoseuscoccusaceae fam. nov.</title>
        <authorList>
            <person name="Xi F."/>
        </authorList>
    </citation>
    <scope>NUCLEOTIDE SEQUENCE [LARGE SCALE GENOMIC DNA]</scope>
    <source>
        <strain evidence="4 5">T37</strain>
    </source>
</reference>
<evidence type="ECO:0000256" key="3">
    <source>
        <dbReference type="SAM" id="SignalP"/>
    </source>
</evidence>
<keyword evidence="2" id="KW-0472">Membrane</keyword>
<feature type="transmembrane region" description="Helical" evidence="2">
    <location>
        <begin position="421"/>
        <end position="443"/>
    </location>
</feature>
<evidence type="ECO:0000256" key="1">
    <source>
        <dbReference type="SAM" id="MobiDB-lite"/>
    </source>
</evidence>
<dbReference type="Proteomes" id="UP000475117">
    <property type="component" value="Chromosome"/>
</dbReference>
<evidence type="ECO:0000256" key="2">
    <source>
        <dbReference type="SAM" id="Phobius"/>
    </source>
</evidence>
<dbReference type="KEGG" id="soa:G3M56_008800"/>